<dbReference type="InterPro" id="IPR032405">
    <property type="entry name" value="Kinesin_assoc"/>
</dbReference>
<feature type="compositionally biased region" description="Basic and acidic residues" evidence="11">
    <location>
        <begin position="1465"/>
        <end position="1474"/>
    </location>
</feature>
<evidence type="ECO:0000256" key="3">
    <source>
        <dbReference type="ARBA" id="ARBA00022701"/>
    </source>
</evidence>
<gene>
    <name evidence="14" type="ORF">SEUCBS140593_005195</name>
</gene>
<keyword evidence="6 10" id="KW-0175">Coiled coil</keyword>
<feature type="domain" description="Kinesin motor" evidence="13">
    <location>
        <begin position="12"/>
        <end position="365"/>
    </location>
</feature>
<dbReference type="Gene3D" id="3.40.850.10">
    <property type="entry name" value="Kinesin motor domain"/>
    <property type="match status" value="1"/>
</dbReference>
<keyword evidence="8" id="KW-0206">Cytoskeleton</keyword>
<evidence type="ECO:0000313" key="14">
    <source>
        <dbReference type="EMBL" id="CAK7223316.1"/>
    </source>
</evidence>
<dbReference type="CDD" id="cd01365">
    <property type="entry name" value="KISc_KIF1A_KIF1B"/>
    <property type="match status" value="1"/>
</dbReference>
<organism evidence="14 15">
    <name type="scientific">Sporothrix eucalyptigena</name>
    <dbReference type="NCBI Taxonomy" id="1812306"/>
    <lineage>
        <taxon>Eukaryota</taxon>
        <taxon>Fungi</taxon>
        <taxon>Dikarya</taxon>
        <taxon>Ascomycota</taxon>
        <taxon>Pezizomycotina</taxon>
        <taxon>Sordariomycetes</taxon>
        <taxon>Sordariomycetidae</taxon>
        <taxon>Ophiostomatales</taxon>
        <taxon>Ophiostomataceae</taxon>
        <taxon>Sporothrix</taxon>
    </lineage>
</organism>
<keyword evidence="15" id="KW-1185">Reference proteome</keyword>
<feature type="region of interest" description="Disordered" evidence="11">
    <location>
        <begin position="1696"/>
        <end position="1756"/>
    </location>
</feature>
<dbReference type="EMBL" id="CAWUHD010000049">
    <property type="protein sequence ID" value="CAK7223316.1"/>
    <property type="molecule type" value="Genomic_DNA"/>
</dbReference>
<dbReference type="InterPro" id="IPR027417">
    <property type="entry name" value="P-loop_NTPase"/>
</dbReference>
<keyword evidence="2" id="KW-0963">Cytoplasm</keyword>
<dbReference type="InterPro" id="IPR000253">
    <property type="entry name" value="FHA_dom"/>
</dbReference>
<dbReference type="SMART" id="SM00240">
    <property type="entry name" value="FHA"/>
    <property type="match status" value="1"/>
</dbReference>
<feature type="binding site" evidence="9">
    <location>
        <begin position="111"/>
        <end position="118"/>
    </location>
    <ligand>
        <name>ATP</name>
        <dbReference type="ChEBI" id="CHEBI:30616"/>
    </ligand>
</feature>
<evidence type="ECO:0000313" key="15">
    <source>
        <dbReference type="Proteomes" id="UP001642482"/>
    </source>
</evidence>
<dbReference type="Pfam" id="PF00498">
    <property type="entry name" value="FHA"/>
    <property type="match status" value="1"/>
</dbReference>
<feature type="region of interest" description="Disordered" evidence="11">
    <location>
        <begin position="1450"/>
        <end position="1474"/>
    </location>
</feature>
<dbReference type="SMART" id="SM00233">
    <property type="entry name" value="PH"/>
    <property type="match status" value="1"/>
</dbReference>
<keyword evidence="3" id="KW-0493">Microtubule</keyword>
<keyword evidence="5 9" id="KW-0067">ATP-binding</keyword>
<dbReference type="SUPFAM" id="SSF50729">
    <property type="entry name" value="PH domain-like"/>
    <property type="match status" value="1"/>
</dbReference>
<dbReference type="InterPro" id="IPR036961">
    <property type="entry name" value="Kinesin_motor_dom_sf"/>
</dbReference>
<dbReference type="PANTHER" id="PTHR47117">
    <property type="entry name" value="STAR-RELATED LIPID TRANSFER PROTEIN 9"/>
    <property type="match status" value="1"/>
</dbReference>
<dbReference type="Gene3D" id="2.30.29.30">
    <property type="entry name" value="Pleckstrin-homology domain (PH domain)/Phosphotyrosine-binding domain (PTB)"/>
    <property type="match status" value="1"/>
</dbReference>
<feature type="compositionally biased region" description="Basic and acidic residues" evidence="11">
    <location>
        <begin position="1696"/>
        <end position="1708"/>
    </location>
</feature>
<evidence type="ECO:0008006" key="16">
    <source>
        <dbReference type="Google" id="ProtNLM"/>
    </source>
</evidence>
<dbReference type="PRINTS" id="PR00380">
    <property type="entry name" value="KINESINHEAVY"/>
</dbReference>
<reference evidence="14 15" key="1">
    <citation type="submission" date="2024-01" db="EMBL/GenBank/DDBJ databases">
        <authorList>
            <person name="Allen C."/>
            <person name="Tagirdzhanova G."/>
        </authorList>
    </citation>
    <scope>NUCLEOTIDE SEQUENCE [LARGE SCALE GENOMIC DNA]</scope>
</reference>
<dbReference type="InterPro" id="IPR001752">
    <property type="entry name" value="Kinesin_motor_dom"/>
</dbReference>
<dbReference type="SUPFAM" id="SSF49879">
    <property type="entry name" value="SMAD/FHA domain"/>
    <property type="match status" value="1"/>
</dbReference>
<dbReference type="CDD" id="cd22705">
    <property type="entry name" value="FHA_KIF1"/>
    <property type="match status" value="1"/>
</dbReference>
<evidence type="ECO:0000256" key="4">
    <source>
        <dbReference type="ARBA" id="ARBA00022741"/>
    </source>
</evidence>
<keyword evidence="7 9" id="KW-0505">Motor protein</keyword>
<feature type="compositionally biased region" description="Polar residues" evidence="11">
    <location>
        <begin position="1711"/>
        <end position="1725"/>
    </location>
</feature>
<dbReference type="PROSITE" id="PS50067">
    <property type="entry name" value="KINESIN_MOTOR_2"/>
    <property type="match status" value="1"/>
</dbReference>
<dbReference type="InterPro" id="IPR001849">
    <property type="entry name" value="PH_domain"/>
</dbReference>
<dbReference type="InterPro" id="IPR019821">
    <property type="entry name" value="Kinesin_motor_CS"/>
</dbReference>
<evidence type="ECO:0000259" key="12">
    <source>
        <dbReference type="PROSITE" id="PS50003"/>
    </source>
</evidence>
<feature type="compositionally biased region" description="Low complexity" evidence="11">
    <location>
        <begin position="1495"/>
        <end position="1538"/>
    </location>
</feature>
<dbReference type="InterPro" id="IPR022140">
    <property type="entry name" value="Kinesin-like_KIF1-typ"/>
</dbReference>
<feature type="region of interest" description="Disordered" evidence="11">
    <location>
        <begin position="1591"/>
        <end position="1610"/>
    </location>
</feature>
<sequence length="1870" mass="206130">MAPGAPAGGGGNIKVVVRVRPFNGREMDRNAACIVEMRDNQTVLTPPPDHVGTGKGNKDNSQKVFAFDRSYWSFNKDDPNYAGQSNLHQDLGLPLLDNAFQGYNNCIFAYGQTGSGKSYSMMGYGKEIGIIPQICQDMFKRIAELQSDPNLKCTVEVSYLEIYNERVRDLLNPATKGNLKVREHPSTGPYVEDLAKLVVGSFQEIEHLMDEGNKARTVAATNMNETSSRSHAVFTLMLTQKKFDVETKMEMEKVAKISLVDLAGSERATSTGATGARLKEGAEINRSLSTLGRVIAALADLSTGKKKKGSAATQVPYRDSVLTWLLKDSLGGNSMTAMIAAISPADINYDETLSTLRYADSAKRIKNHAVINEDANARMIRELKEELALLRSKLGGGGAGGASGANVPPDEVYAEGTPLEKQMVSITQSDGSIKRVSKAEIAEQLSQSEKLLTDLNQTWEQKLAKTEEIHKEREAALEELGISIEKGFIGLSTPKKMPHLVNLSDDPLLAECLVYNLKPGTTTVGNVDSSSEHQANIQLNGSRILDEHCTFENAPDGTVTVVPKPDAAVMVNGKRITEPKQLHSGYRVILGDFHIFRFNHPMEARAERAEIRAEQSLLRQSITASQLQSLDRTSPSPSPRGMGHGHDRSISKAGSDFGGFGDSRPESPAPFSRSGRDSDWSFARREAAGAILGTDRNVASLTDEELNNLFEEVQRARAERVTTGREGDEDIDSMSSYPIREKYMSTGTIDNFSLDTALTMPSTPKQGEVEDKLREVREELELQLEKQKEEYQDQLKTAEAANVEVEEIKKEKERMEDALQTLKVEMQKKLEVQRQQFEEKIEKMDPLKRPKAKPKLSAEEIELAKKVVKHWRSRHYVQMAEQVLQHAATLKEAQIMSHELNEQVIFQFAVVDVGHSIFSSYDMVLNDLEEGEDPVLEQAQKPCIGVRVIDYKHSVVRLWSLEKLYERIRQMRLLHQCIDQPEYSEHIDMDSPFVETNMPEFTLIGDVDVPLKAVFESRVQDFSLDVISPYTNHAIGIIKLALEPSSAQAPPNMLKFNVVMHEMLGFPEREGTQVHAQLFIPGISEEDGITTTQMINDFDEDPVRFESVHSMSVPLAGPRDAALRVAVFAKVSAMHLDKLLSWDDMRDAVLPTRESGPKAARIAESHFFTEERHDVLSRLQILEMNEEGAYVPVEVAQLNELDAGTFQLHQGIQRRIAINVSHSSGDMLPWDGVSALRIGKIQLLDANGKQPDPNSVPPPDVTLKLSSPPSFRNNANGTRSITLTGQWDSSQHNTLLLDRVTADKHRVQMTVWWEITGGERLAEPIKFSTTICCQVLSRSFVRQPSMLSSLWQSVRFVRSSTAMFTIAMRPAPIKRVGDLWRMDSQHDYVKGEENLAAWAPRGVSLVSDYISGRKKRRRILEIGAAQNTLKRIGVPEPKMTKEFEARILAESGITAAEGEESPEDEATRERNGEMESIEELLRDTPDASQILAIPEEPAPVEQAEATAETATEAAGEPSSEPSNEATAEADSADATATGAEEKAPTEEPAEEPAQAEPEAPALPPSGYNDNETRVLQKSLKLWKKYPDPLAQLLGPENTAPPTDGVTASDSMELPSLITTVIRVPKNPKVMKGGYLLVPSNDATRWIKRFVELRRPYLHIHNVTDGDEVGIVSLRNARVESEPGILGLLESRHPDYRHNGFDIHDHNDPGQDDNNSVNGSHTNGDSNGHAIDDGVSDAGSHYTNGTNGTPKGHRRTSSGRLISTIWTGSGGSVAHGTPKRRPGLQRLSDRLQAGVFAIYGTDNTWLFAARSERDKMEWIARIDQSFLMPASSVSSSIANTRAASPNIAAVVGAVGAVGAFIGSKMGPNADA</sequence>
<dbReference type="Proteomes" id="UP001642482">
    <property type="component" value="Unassembled WGS sequence"/>
</dbReference>
<evidence type="ECO:0000256" key="6">
    <source>
        <dbReference type="ARBA" id="ARBA00023054"/>
    </source>
</evidence>
<dbReference type="InterPro" id="IPR008984">
    <property type="entry name" value="SMAD_FHA_dom_sf"/>
</dbReference>
<feature type="coiled-coil region" evidence="10">
    <location>
        <begin position="766"/>
        <end position="843"/>
    </location>
</feature>
<dbReference type="SUPFAM" id="SSF52540">
    <property type="entry name" value="P-loop containing nucleoside triphosphate hydrolases"/>
    <property type="match status" value="1"/>
</dbReference>
<evidence type="ECO:0000256" key="11">
    <source>
        <dbReference type="SAM" id="MobiDB-lite"/>
    </source>
</evidence>
<evidence type="ECO:0000256" key="9">
    <source>
        <dbReference type="PROSITE-ProRule" id="PRU00283"/>
    </source>
</evidence>
<comment type="caution">
    <text evidence="14">The sequence shown here is derived from an EMBL/GenBank/DDBJ whole genome shotgun (WGS) entry which is preliminary data.</text>
</comment>
<dbReference type="Pfam" id="PF12473">
    <property type="entry name" value="DUF3694"/>
    <property type="match status" value="1"/>
</dbReference>
<name>A0ABP0BUR7_9PEZI</name>
<dbReference type="Gene3D" id="6.10.250.2520">
    <property type="match status" value="1"/>
</dbReference>
<comment type="similarity">
    <text evidence="9">Belongs to the TRAFAC class myosin-kinesin ATPase superfamily. Kinesin family.</text>
</comment>
<keyword evidence="4 9" id="KW-0547">Nucleotide-binding</keyword>
<accession>A0ABP0BUR7</accession>
<dbReference type="InterPro" id="IPR022164">
    <property type="entry name" value="Kinesin-like"/>
</dbReference>
<feature type="domain" description="PH" evidence="12">
    <location>
        <begin position="1628"/>
        <end position="1826"/>
    </location>
</feature>
<evidence type="ECO:0000256" key="7">
    <source>
        <dbReference type="ARBA" id="ARBA00023175"/>
    </source>
</evidence>
<evidence type="ECO:0000256" key="2">
    <source>
        <dbReference type="ARBA" id="ARBA00022490"/>
    </source>
</evidence>
<dbReference type="Pfam" id="PF00225">
    <property type="entry name" value="Kinesin"/>
    <property type="match status" value="1"/>
</dbReference>
<comment type="subcellular location">
    <subcellularLocation>
        <location evidence="1">Cytoplasm</location>
        <location evidence="1">Cytoskeleton</location>
    </subcellularLocation>
</comment>
<dbReference type="Pfam" id="PF16183">
    <property type="entry name" value="Kinesin_assoc"/>
    <property type="match status" value="1"/>
</dbReference>
<evidence type="ECO:0000259" key="13">
    <source>
        <dbReference type="PROSITE" id="PS50067"/>
    </source>
</evidence>
<dbReference type="PROSITE" id="PS00411">
    <property type="entry name" value="KINESIN_MOTOR_1"/>
    <property type="match status" value="1"/>
</dbReference>
<feature type="compositionally biased region" description="Polar residues" evidence="11">
    <location>
        <begin position="622"/>
        <end position="635"/>
    </location>
</feature>
<evidence type="ECO:0000256" key="8">
    <source>
        <dbReference type="ARBA" id="ARBA00023212"/>
    </source>
</evidence>
<feature type="region of interest" description="Disordered" evidence="11">
    <location>
        <begin position="1495"/>
        <end position="1570"/>
    </location>
</feature>
<evidence type="ECO:0000256" key="10">
    <source>
        <dbReference type="SAM" id="Coils"/>
    </source>
</evidence>
<dbReference type="SMART" id="SM00129">
    <property type="entry name" value="KISc"/>
    <property type="match status" value="1"/>
</dbReference>
<dbReference type="InterPro" id="IPR011993">
    <property type="entry name" value="PH-like_dom_sf"/>
</dbReference>
<feature type="region of interest" description="Disordered" evidence="11">
    <location>
        <begin position="622"/>
        <end position="678"/>
    </location>
</feature>
<protein>
    <recommendedName>
        <fullName evidence="16">Kinesin family member 1/13/14</fullName>
    </recommendedName>
</protein>
<dbReference type="Pfam" id="PF12423">
    <property type="entry name" value="KIF1B"/>
    <property type="match status" value="1"/>
</dbReference>
<proteinExistence type="inferred from homology"/>
<dbReference type="PROSITE" id="PS50003">
    <property type="entry name" value="PH_DOMAIN"/>
    <property type="match status" value="1"/>
</dbReference>
<evidence type="ECO:0000256" key="1">
    <source>
        <dbReference type="ARBA" id="ARBA00004245"/>
    </source>
</evidence>
<dbReference type="Gene3D" id="2.60.200.20">
    <property type="match status" value="1"/>
</dbReference>
<dbReference type="CDD" id="cd22249">
    <property type="entry name" value="UDM1_RNF168_RNF169-like"/>
    <property type="match status" value="1"/>
</dbReference>
<evidence type="ECO:0000256" key="5">
    <source>
        <dbReference type="ARBA" id="ARBA00022840"/>
    </source>
</evidence>